<evidence type="ECO:0000259" key="8">
    <source>
        <dbReference type="Pfam" id="PF01529"/>
    </source>
</evidence>
<organism evidence="9 10">
    <name type="scientific">Halteria grandinella</name>
    <dbReference type="NCBI Taxonomy" id="5974"/>
    <lineage>
        <taxon>Eukaryota</taxon>
        <taxon>Sar</taxon>
        <taxon>Alveolata</taxon>
        <taxon>Ciliophora</taxon>
        <taxon>Intramacronucleata</taxon>
        <taxon>Spirotrichea</taxon>
        <taxon>Stichotrichia</taxon>
        <taxon>Sporadotrichida</taxon>
        <taxon>Halteriidae</taxon>
        <taxon>Halteria</taxon>
    </lineage>
</organism>
<evidence type="ECO:0000313" key="10">
    <source>
        <dbReference type="Proteomes" id="UP000785679"/>
    </source>
</evidence>
<feature type="domain" description="Palmitoyltransferase DHHC" evidence="8">
    <location>
        <begin position="4"/>
        <end position="62"/>
    </location>
</feature>
<dbReference type="Proteomes" id="UP000785679">
    <property type="component" value="Unassembled WGS sequence"/>
</dbReference>
<keyword evidence="2 7" id="KW-0808">Transferase</keyword>
<dbReference type="GO" id="GO:0019706">
    <property type="term" value="F:protein-cysteine S-palmitoyltransferase activity"/>
    <property type="evidence" value="ECO:0007669"/>
    <property type="project" value="UniProtKB-EC"/>
</dbReference>
<dbReference type="EMBL" id="RRYP01030185">
    <property type="protein sequence ID" value="TNV71244.1"/>
    <property type="molecule type" value="Genomic_DNA"/>
</dbReference>
<proteinExistence type="inferred from homology"/>
<evidence type="ECO:0000256" key="5">
    <source>
        <dbReference type="ARBA" id="ARBA00023136"/>
    </source>
</evidence>
<evidence type="ECO:0000256" key="2">
    <source>
        <dbReference type="ARBA" id="ARBA00022679"/>
    </source>
</evidence>
<name>A0A8J8NAE9_HALGN</name>
<evidence type="ECO:0000313" key="9">
    <source>
        <dbReference type="EMBL" id="TNV71244.1"/>
    </source>
</evidence>
<dbReference type="EC" id="2.3.1.225" evidence="7"/>
<keyword evidence="10" id="KW-1185">Reference proteome</keyword>
<protein>
    <recommendedName>
        <fullName evidence="7">Palmitoyltransferase</fullName>
        <ecNumber evidence="7">2.3.1.225</ecNumber>
    </recommendedName>
</protein>
<comment type="caution">
    <text evidence="9">The sequence shown here is derived from an EMBL/GenBank/DDBJ whole genome shotgun (WGS) entry which is preliminary data.</text>
</comment>
<evidence type="ECO:0000256" key="1">
    <source>
        <dbReference type="ARBA" id="ARBA00004141"/>
    </source>
</evidence>
<dbReference type="GO" id="GO:0005783">
    <property type="term" value="C:endoplasmic reticulum"/>
    <property type="evidence" value="ECO:0007669"/>
    <property type="project" value="TreeGrafter"/>
</dbReference>
<dbReference type="InterPro" id="IPR039859">
    <property type="entry name" value="PFA4/ZDH16/20/ERF2-like"/>
</dbReference>
<dbReference type="GO" id="GO:0016020">
    <property type="term" value="C:membrane"/>
    <property type="evidence" value="ECO:0007669"/>
    <property type="project" value="UniProtKB-SubCell"/>
</dbReference>
<accession>A0A8J8NAE9</accession>
<dbReference type="AlphaFoldDB" id="A0A8J8NAE9"/>
<dbReference type="InterPro" id="IPR001594">
    <property type="entry name" value="Palmitoyltrfase_DHHC"/>
</dbReference>
<evidence type="ECO:0000256" key="3">
    <source>
        <dbReference type="ARBA" id="ARBA00022692"/>
    </source>
</evidence>
<dbReference type="PROSITE" id="PS50216">
    <property type="entry name" value="DHHC"/>
    <property type="match status" value="1"/>
</dbReference>
<dbReference type="PANTHER" id="PTHR22883">
    <property type="entry name" value="ZINC FINGER DHHC DOMAIN CONTAINING PROTEIN"/>
    <property type="match status" value="1"/>
</dbReference>
<evidence type="ECO:0000256" key="6">
    <source>
        <dbReference type="ARBA" id="ARBA00023315"/>
    </source>
</evidence>
<keyword evidence="6 7" id="KW-0012">Acyltransferase</keyword>
<reference evidence="9" key="1">
    <citation type="submission" date="2019-06" db="EMBL/GenBank/DDBJ databases">
        <authorList>
            <person name="Zheng W."/>
        </authorList>
    </citation>
    <scope>NUCLEOTIDE SEQUENCE</scope>
    <source>
        <strain evidence="9">QDHG01</strain>
    </source>
</reference>
<keyword evidence="3" id="KW-0812">Transmembrane</keyword>
<dbReference type="OrthoDB" id="302728at2759"/>
<keyword evidence="5" id="KW-0472">Membrane</keyword>
<sequence>MGVKRWRFCQKCQVFKLPRMHHCSVCNRCCVRYDHHCGMAMNCIGVNNYHLFVTFLSSTIFSAYKHQEHPNWLEYRQFQRMELIPLCCPALSQPLRILLYLCDVPLVPLAMPKEHALS</sequence>
<comment type="similarity">
    <text evidence="7">Belongs to the DHHC palmitoyltransferase family.</text>
</comment>
<gene>
    <name evidence="9" type="ORF">FGO68_gene13196</name>
</gene>
<keyword evidence="4" id="KW-1133">Transmembrane helix</keyword>
<dbReference type="Pfam" id="PF01529">
    <property type="entry name" value="DHHC"/>
    <property type="match status" value="1"/>
</dbReference>
<comment type="catalytic activity">
    <reaction evidence="7">
        <text>L-cysteinyl-[protein] + hexadecanoyl-CoA = S-hexadecanoyl-L-cysteinyl-[protein] + CoA</text>
        <dbReference type="Rhea" id="RHEA:36683"/>
        <dbReference type="Rhea" id="RHEA-COMP:10131"/>
        <dbReference type="Rhea" id="RHEA-COMP:11032"/>
        <dbReference type="ChEBI" id="CHEBI:29950"/>
        <dbReference type="ChEBI" id="CHEBI:57287"/>
        <dbReference type="ChEBI" id="CHEBI:57379"/>
        <dbReference type="ChEBI" id="CHEBI:74151"/>
        <dbReference type="EC" id="2.3.1.225"/>
    </reaction>
</comment>
<dbReference type="GO" id="GO:0005794">
    <property type="term" value="C:Golgi apparatus"/>
    <property type="evidence" value="ECO:0007669"/>
    <property type="project" value="TreeGrafter"/>
</dbReference>
<comment type="domain">
    <text evidence="7">The DHHC domain is required for palmitoyltransferase activity.</text>
</comment>
<comment type="subcellular location">
    <subcellularLocation>
        <location evidence="1">Membrane</location>
        <topology evidence="1">Multi-pass membrane protein</topology>
    </subcellularLocation>
</comment>
<dbReference type="GO" id="GO:0006612">
    <property type="term" value="P:protein targeting to membrane"/>
    <property type="evidence" value="ECO:0007669"/>
    <property type="project" value="TreeGrafter"/>
</dbReference>
<evidence type="ECO:0000256" key="4">
    <source>
        <dbReference type="ARBA" id="ARBA00022989"/>
    </source>
</evidence>
<evidence type="ECO:0000256" key="7">
    <source>
        <dbReference type="RuleBase" id="RU079119"/>
    </source>
</evidence>